<proteinExistence type="inferred from homology"/>
<comment type="similarity">
    <text evidence="2 8">Belongs to the metallo-dependent hydrolases superfamily. ATZ/TRZ family.</text>
</comment>
<comment type="cofactor">
    <cofactor evidence="8">
        <name>Zn(2+)</name>
        <dbReference type="ChEBI" id="CHEBI:29105"/>
    </cofactor>
    <text evidence="8">Binds 1 zinc ion per subunit.</text>
</comment>
<keyword evidence="5 8" id="KW-0378">Hydrolase</keyword>
<dbReference type="GeneID" id="24256022"/>
<dbReference type="KEGG" id="ngg:RG540_CH26530"/>
<evidence type="ECO:0000256" key="7">
    <source>
        <dbReference type="NCBIfam" id="TIGR02967"/>
    </source>
</evidence>
<dbReference type="Proteomes" id="UP000028181">
    <property type="component" value="Chromosome I"/>
</dbReference>
<dbReference type="EMBL" id="HG938353">
    <property type="protein sequence ID" value="CDN48819.1"/>
    <property type="molecule type" value="Genomic_DNA"/>
</dbReference>
<dbReference type="Gene3D" id="3.20.20.140">
    <property type="entry name" value="Metal-dependent hydrolases"/>
    <property type="match status" value="1"/>
</dbReference>
<evidence type="ECO:0000256" key="6">
    <source>
        <dbReference type="ARBA" id="ARBA00022833"/>
    </source>
</evidence>
<keyword evidence="11" id="KW-1185">Reference proteome</keyword>
<dbReference type="Pfam" id="PF01979">
    <property type="entry name" value="Amidohydro_1"/>
    <property type="match status" value="1"/>
</dbReference>
<keyword evidence="6 8" id="KW-0862">Zinc</keyword>
<dbReference type="InterPro" id="IPR032466">
    <property type="entry name" value="Metal_Hydrolase"/>
</dbReference>
<dbReference type="GO" id="GO:0008892">
    <property type="term" value="F:guanine deaminase activity"/>
    <property type="evidence" value="ECO:0007669"/>
    <property type="project" value="UniProtKB-UniRule"/>
</dbReference>
<organism evidence="10 11">
    <name type="scientific">Neorhizobium galegae bv. orientalis str. HAMBI 540</name>
    <dbReference type="NCBI Taxonomy" id="1028800"/>
    <lineage>
        <taxon>Bacteria</taxon>
        <taxon>Pseudomonadati</taxon>
        <taxon>Pseudomonadota</taxon>
        <taxon>Alphaproteobacteria</taxon>
        <taxon>Hyphomicrobiales</taxon>
        <taxon>Rhizobiaceae</taxon>
        <taxon>Rhizobium/Agrobacterium group</taxon>
        <taxon>Neorhizobium</taxon>
    </lineage>
</organism>
<dbReference type="UniPathway" id="UPA00603">
    <property type="reaction ID" value="UER00660"/>
</dbReference>
<feature type="domain" description="Amidohydrolase-related" evidence="9">
    <location>
        <begin position="68"/>
        <end position="430"/>
    </location>
</feature>
<dbReference type="SUPFAM" id="SSF51338">
    <property type="entry name" value="Composite domain of metallo-dependent hydrolases"/>
    <property type="match status" value="2"/>
</dbReference>
<evidence type="ECO:0000256" key="1">
    <source>
        <dbReference type="ARBA" id="ARBA00004984"/>
    </source>
</evidence>
<dbReference type="AlphaFoldDB" id="A0A068SSJ0"/>
<dbReference type="GO" id="GO:0008270">
    <property type="term" value="F:zinc ion binding"/>
    <property type="evidence" value="ECO:0007669"/>
    <property type="project" value="UniProtKB-UniRule"/>
</dbReference>
<dbReference type="InterPro" id="IPR014311">
    <property type="entry name" value="Guanine_deaminase"/>
</dbReference>
<dbReference type="HOGENOM" id="CLU_012358_0_2_5"/>
<dbReference type="PANTHER" id="PTHR11271">
    <property type="entry name" value="GUANINE DEAMINASE"/>
    <property type="match status" value="1"/>
</dbReference>
<gene>
    <name evidence="10" type="ORF">RG540_CH26530</name>
</gene>
<dbReference type="GO" id="GO:0006147">
    <property type="term" value="P:guanine catabolic process"/>
    <property type="evidence" value="ECO:0007669"/>
    <property type="project" value="UniProtKB-UniRule"/>
</dbReference>
<dbReference type="EC" id="3.5.4.3" evidence="3 7"/>
<evidence type="ECO:0000256" key="8">
    <source>
        <dbReference type="RuleBase" id="RU366009"/>
    </source>
</evidence>
<dbReference type="FunFam" id="3.20.20.140:FF:000022">
    <property type="entry name" value="Guanine deaminase"/>
    <property type="match status" value="1"/>
</dbReference>
<name>A0A068SSJ0_NEOGA</name>
<evidence type="ECO:0000313" key="10">
    <source>
        <dbReference type="EMBL" id="CDN48819.1"/>
    </source>
</evidence>
<evidence type="ECO:0000256" key="4">
    <source>
        <dbReference type="ARBA" id="ARBA00022723"/>
    </source>
</evidence>
<dbReference type="InterPro" id="IPR011059">
    <property type="entry name" value="Metal-dep_hydrolase_composite"/>
</dbReference>
<dbReference type="InterPro" id="IPR006680">
    <property type="entry name" value="Amidohydro-rel"/>
</dbReference>
<dbReference type="PANTHER" id="PTHR11271:SF6">
    <property type="entry name" value="GUANINE DEAMINASE"/>
    <property type="match status" value="1"/>
</dbReference>
<dbReference type="eggNOG" id="COG0402">
    <property type="taxonomic scope" value="Bacteria"/>
</dbReference>
<dbReference type="SUPFAM" id="SSF51556">
    <property type="entry name" value="Metallo-dependent hydrolases"/>
    <property type="match status" value="1"/>
</dbReference>
<comment type="pathway">
    <text evidence="1 8">Purine metabolism; guanine degradation; xanthine from guanine: step 1/1.</text>
</comment>
<reference evidence="11" key="1">
    <citation type="journal article" date="2014" name="BMC Genomics">
        <title>Genome sequencing of two Neorhizobium galegae strains reveals a noeT gene responsible for the unusual acetylation of the nodulation factors.</title>
        <authorList>
            <person name="Osterman J."/>
            <person name="Marsh J."/>
            <person name="Laine P.K."/>
            <person name="Zeng Z."/>
            <person name="Alatalo E."/>
            <person name="Sullivan J.T."/>
            <person name="Young J.P."/>
            <person name="Thomas-Oates J."/>
            <person name="Paulin L."/>
            <person name="Lindstrom K."/>
        </authorList>
    </citation>
    <scope>NUCLEOTIDE SEQUENCE [LARGE SCALE GENOMIC DNA]</scope>
    <source>
        <strain evidence="11">HAMBI 540</strain>
    </source>
</reference>
<evidence type="ECO:0000313" key="11">
    <source>
        <dbReference type="Proteomes" id="UP000028181"/>
    </source>
</evidence>
<evidence type="ECO:0000256" key="2">
    <source>
        <dbReference type="ARBA" id="ARBA00006745"/>
    </source>
</evidence>
<dbReference type="NCBIfam" id="TIGR02967">
    <property type="entry name" value="guan_deamin"/>
    <property type="match status" value="1"/>
</dbReference>
<accession>A0A068SSJ0</accession>
<dbReference type="PATRIC" id="fig|1028800.3.peg.2682"/>
<dbReference type="Gene3D" id="2.30.40.10">
    <property type="entry name" value="Urease, subunit C, domain 1"/>
    <property type="match status" value="1"/>
</dbReference>
<dbReference type="InterPro" id="IPR051607">
    <property type="entry name" value="Metallo-dep_hydrolases"/>
</dbReference>
<comment type="catalytic activity">
    <reaction evidence="8">
        <text>guanine + H2O + H(+) = xanthine + NH4(+)</text>
        <dbReference type="Rhea" id="RHEA:14665"/>
        <dbReference type="ChEBI" id="CHEBI:15377"/>
        <dbReference type="ChEBI" id="CHEBI:15378"/>
        <dbReference type="ChEBI" id="CHEBI:16235"/>
        <dbReference type="ChEBI" id="CHEBI:17712"/>
        <dbReference type="ChEBI" id="CHEBI:28938"/>
        <dbReference type="EC" id="3.5.4.3"/>
    </reaction>
</comment>
<protein>
    <recommendedName>
        <fullName evidence="3 7">Guanine deaminase</fullName>
        <shortName evidence="8">Guanase</shortName>
        <ecNumber evidence="3 7">3.5.4.3</ecNumber>
    </recommendedName>
    <alternativeName>
        <fullName evidence="8">Guanine aminohydrolase</fullName>
    </alternativeName>
</protein>
<evidence type="ECO:0000256" key="3">
    <source>
        <dbReference type="ARBA" id="ARBA00012781"/>
    </source>
</evidence>
<dbReference type="GO" id="GO:0005829">
    <property type="term" value="C:cytosol"/>
    <property type="evidence" value="ECO:0007669"/>
    <property type="project" value="TreeGrafter"/>
</dbReference>
<evidence type="ECO:0000259" key="9">
    <source>
        <dbReference type="Pfam" id="PF01979"/>
    </source>
</evidence>
<dbReference type="RefSeq" id="WP_244446559.1">
    <property type="nucleotide sequence ID" value="NZ_HG938353.1"/>
</dbReference>
<keyword evidence="4 8" id="KW-0479">Metal-binding</keyword>
<sequence length="459" mass="50887">MTQMLIRGRLLSFKRAPHSLTDTDSYAYESDGALLIDGNTISVAGSYGTVKAIAPEGIEEIDHRPHLILPGFIDMHLHFPQMQVIASYAANLLEWLNTYTFPEECRFVESEHAARIATHFYDELLRHGTTTAVAYCSVHKTSADAFFAEALKRDMCMVGGKVMMDRNAPQGLLDTPQMGYDETRAVIADWHGKGRCHVAITPRFAITSTPAQMKAAQALAQEFPDLHIQTHLSENHEEIRYTGELYPDARDYTDIYVHYGLLGPKTLLGHAIHLSDREADVLSEAGAVAVHCPTSNLFLGSGLFPMKSLMRREKPVRVAVATDIGGGSSYSMLRTMDEAYKIQQLLGERLNPLESFYLMTRGNAEALSMAERIGTLEPGTDADLVVLNAASTPAMRLRMETVKTLGEELFLLQTMGDDRAVVETYVAGKAMKREIERLQDTDNTRKQDVAGPILAVHQI</sequence>
<dbReference type="NCBIfam" id="NF006679">
    <property type="entry name" value="PRK09228.1"/>
    <property type="match status" value="1"/>
</dbReference>
<comment type="function">
    <text evidence="8">Catalyzes the hydrolytic deamination of guanine, producing xanthine and ammonia.</text>
</comment>
<evidence type="ECO:0000256" key="5">
    <source>
        <dbReference type="ARBA" id="ARBA00022801"/>
    </source>
</evidence>